<dbReference type="Pfam" id="PF00773">
    <property type="entry name" value="RNB"/>
    <property type="match status" value="1"/>
</dbReference>
<evidence type="ECO:0000256" key="2">
    <source>
        <dbReference type="ARBA" id="ARBA00022722"/>
    </source>
</evidence>
<dbReference type="SUPFAM" id="SSF50249">
    <property type="entry name" value="Nucleic acid-binding proteins"/>
    <property type="match status" value="4"/>
</dbReference>
<dbReference type="InterPro" id="IPR003029">
    <property type="entry name" value="S1_domain"/>
</dbReference>
<keyword evidence="1 6" id="KW-0963">Cytoplasm</keyword>
<dbReference type="HAMAP" id="MF_01895">
    <property type="entry name" value="RNase_R"/>
    <property type="match status" value="1"/>
</dbReference>
<dbReference type="SMART" id="SM00316">
    <property type="entry name" value="S1"/>
    <property type="match status" value="1"/>
</dbReference>
<evidence type="ECO:0000256" key="6">
    <source>
        <dbReference type="HAMAP-Rule" id="MF_01895"/>
    </source>
</evidence>
<keyword evidence="4 6" id="KW-0269">Exonuclease</keyword>
<comment type="subcellular location">
    <subcellularLocation>
        <location evidence="6">Cytoplasm</location>
    </subcellularLocation>
</comment>
<keyword evidence="5 6" id="KW-0694">RNA-binding</keyword>
<organism evidence="8 9">
    <name type="scientific">Mariniflexile ostreae</name>
    <dbReference type="NCBI Taxonomy" id="1520892"/>
    <lineage>
        <taxon>Bacteria</taxon>
        <taxon>Pseudomonadati</taxon>
        <taxon>Bacteroidota</taxon>
        <taxon>Flavobacteriia</taxon>
        <taxon>Flavobacteriales</taxon>
        <taxon>Flavobacteriaceae</taxon>
        <taxon>Mariniflexile</taxon>
    </lineage>
</organism>
<dbReference type="SMART" id="SM00357">
    <property type="entry name" value="CSP"/>
    <property type="match status" value="2"/>
</dbReference>
<dbReference type="PROSITE" id="PS01175">
    <property type="entry name" value="RIBONUCLEASE_II"/>
    <property type="match status" value="1"/>
</dbReference>
<evidence type="ECO:0000259" key="7">
    <source>
        <dbReference type="PROSITE" id="PS50126"/>
    </source>
</evidence>
<dbReference type="Proteomes" id="UP001589585">
    <property type="component" value="Unassembled WGS sequence"/>
</dbReference>
<dbReference type="PANTHER" id="PTHR23355">
    <property type="entry name" value="RIBONUCLEASE"/>
    <property type="match status" value="1"/>
</dbReference>
<gene>
    <name evidence="6" type="primary">rnr</name>
    <name evidence="8" type="ORF">ACFFU9_08730</name>
</gene>
<dbReference type="InterPro" id="IPR013223">
    <property type="entry name" value="RNase_B_OB_dom"/>
</dbReference>
<keyword evidence="9" id="KW-1185">Reference proteome</keyword>
<dbReference type="InterPro" id="IPR001900">
    <property type="entry name" value="RNase_II/R"/>
</dbReference>
<sequence length="747" mass="84755">MTRKKQGKSKSKGISNLTNTILSILKKERNQAFNYKQIASKIGVNDASSRNQIIKKLHDLLGKKEIEEVERGKFKAIVNTEYHTGILDLAAKGNGYIISDDFDDDVFIASNNINKALNGDEVEFYVYKRRKQGKIEGEITTIIKREKSDYVGVIQLHDNYAFVVADSNKMYTDIFVPISKTNNAENGDKVLVKLEDWPEKADSPHGKVIQVLGKPGDHNTEIHSILAEYGLPHDFPKEVEDFANTLDTSINAEEIAKRRDMRQDLTFTIDPKDAKDFDDALSFKVLKNGLYEIGIHIADVSHYVQEGTVLDDEAYERATSVYLVDRVVPMLPEILSNNACSLRPNEEKFTFSAVFQINEKAEIKDQWFGRTVTYSDARFSYEEAQEIIENNDKLSGSEVLDQAEKINTAIPEDISISGKAYNTSPEVAQAILKMDELAKIMRLKRMSSGAISFDKVEVKFELDAQANPIGVFFKTSKDANKLIEEFMLLANKKVAEFIGKQAPKKTFIYRVHDEPDVTKLANLQNIVSKFGYKLNFKDKKATSASLNNLLKSVHGKKEQNLVDTLTIRSMSKAEYTTDNIGHYGLAFDYYTHFTSPIRRYPDVMVHRLLQHYLDGGKSANEAIYEDKCNHSSNMENLSTKAERDSIKYMQIKFMEAHKNESFVGVISGVTDWGIYIEIIANKCEGMVSVRDMKDDHYTFDQDQYAMVGRNTKTMYQLGDEVIVKVKNTDLVKKHLDFNLIGKAKTEV</sequence>
<dbReference type="InterPro" id="IPR011805">
    <property type="entry name" value="RNase_R"/>
</dbReference>
<dbReference type="InterPro" id="IPR050180">
    <property type="entry name" value="RNR_Ribonuclease"/>
</dbReference>
<dbReference type="InterPro" id="IPR022966">
    <property type="entry name" value="RNase_II/R_CS"/>
</dbReference>
<reference evidence="8 9" key="1">
    <citation type="submission" date="2024-09" db="EMBL/GenBank/DDBJ databases">
        <authorList>
            <person name="Sun Q."/>
            <person name="Mori K."/>
        </authorList>
    </citation>
    <scope>NUCLEOTIDE SEQUENCE [LARGE SCALE GENOMIC DNA]</scope>
    <source>
        <strain evidence="8 9">CECT 8622</strain>
    </source>
</reference>
<evidence type="ECO:0000256" key="5">
    <source>
        <dbReference type="ARBA" id="ARBA00022884"/>
    </source>
</evidence>
<feature type="domain" description="S1 motif" evidence="7">
    <location>
        <begin position="659"/>
        <end position="740"/>
    </location>
</feature>
<comment type="caution">
    <text evidence="8">The sequence shown here is derived from an EMBL/GenBank/DDBJ whole genome shotgun (WGS) entry which is preliminary data.</text>
</comment>
<dbReference type="Pfam" id="PF00575">
    <property type="entry name" value="S1"/>
    <property type="match status" value="1"/>
</dbReference>
<protein>
    <recommendedName>
        <fullName evidence="6">Ribonuclease R</fullName>
        <shortName evidence="6">RNase R</shortName>
        <ecNumber evidence="6">3.1.13.1</ecNumber>
    </recommendedName>
</protein>
<dbReference type="CDD" id="cd04471">
    <property type="entry name" value="S1_RNase_R"/>
    <property type="match status" value="1"/>
</dbReference>
<accession>A0ABV5FBS9</accession>
<evidence type="ECO:0000256" key="3">
    <source>
        <dbReference type="ARBA" id="ARBA00022801"/>
    </source>
</evidence>
<dbReference type="Pfam" id="PF08206">
    <property type="entry name" value="OB_RNB"/>
    <property type="match status" value="1"/>
</dbReference>
<name>A0ABV5FBS9_9FLAO</name>
<dbReference type="PROSITE" id="PS50126">
    <property type="entry name" value="S1"/>
    <property type="match status" value="1"/>
</dbReference>
<dbReference type="InterPro" id="IPR012340">
    <property type="entry name" value="NA-bd_OB-fold"/>
</dbReference>
<dbReference type="EMBL" id="JBHMFC010000033">
    <property type="protein sequence ID" value="MFB9056824.1"/>
    <property type="molecule type" value="Genomic_DNA"/>
</dbReference>
<evidence type="ECO:0000256" key="1">
    <source>
        <dbReference type="ARBA" id="ARBA00022490"/>
    </source>
</evidence>
<dbReference type="InterPro" id="IPR011129">
    <property type="entry name" value="CSD"/>
</dbReference>
<dbReference type="Gene3D" id="2.40.50.140">
    <property type="entry name" value="Nucleic acid-binding proteins"/>
    <property type="match status" value="3"/>
</dbReference>
<proteinExistence type="inferred from homology"/>
<evidence type="ECO:0000313" key="9">
    <source>
        <dbReference type="Proteomes" id="UP001589585"/>
    </source>
</evidence>
<dbReference type="PANTHER" id="PTHR23355:SF9">
    <property type="entry name" value="DIS3-LIKE EXONUCLEASE 2"/>
    <property type="match status" value="1"/>
</dbReference>
<comment type="similarity">
    <text evidence="6">Belongs to the RNR ribonuclease family. RNase R subfamily.</text>
</comment>
<evidence type="ECO:0000256" key="4">
    <source>
        <dbReference type="ARBA" id="ARBA00022839"/>
    </source>
</evidence>
<evidence type="ECO:0000313" key="8">
    <source>
        <dbReference type="EMBL" id="MFB9056824.1"/>
    </source>
</evidence>
<keyword evidence="3 6" id="KW-0378">Hydrolase</keyword>
<keyword evidence="2 6" id="KW-0540">Nuclease</keyword>
<dbReference type="RefSeq" id="WP_379861021.1">
    <property type="nucleotide sequence ID" value="NZ_JBHMFC010000033.1"/>
</dbReference>
<dbReference type="Pfam" id="PF17876">
    <property type="entry name" value="CSD2"/>
    <property type="match status" value="1"/>
</dbReference>
<dbReference type="EC" id="3.1.13.1" evidence="6"/>
<dbReference type="InterPro" id="IPR040476">
    <property type="entry name" value="CSD2"/>
</dbReference>
<comment type="catalytic activity">
    <reaction evidence="6">
        <text>Exonucleolytic cleavage in the 3'- to 5'-direction to yield nucleoside 5'-phosphates.</text>
        <dbReference type="EC" id="3.1.13.1"/>
    </reaction>
</comment>
<dbReference type="SMART" id="SM00955">
    <property type="entry name" value="RNB"/>
    <property type="match status" value="1"/>
</dbReference>
<comment type="function">
    <text evidence="6">3'-5' exoribonuclease that releases 5'-nucleoside monophosphates and is involved in maturation of structured RNAs.</text>
</comment>